<dbReference type="InterPro" id="IPR008407">
    <property type="entry name" value="Brnchd-chn_aa_trnsp_AzlD"/>
</dbReference>
<dbReference type="Pfam" id="PF05437">
    <property type="entry name" value="AzlD"/>
    <property type="match status" value="1"/>
</dbReference>
<evidence type="ECO:0000313" key="3">
    <source>
        <dbReference type="Proteomes" id="UP000826725"/>
    </source>
</evidence>
<evidence type="ECO:0000256" key="1">
    <source>
        <dbReference type="SAM" id="Phobius"/>
    </source>
</evidence>
<keyword evidence="1" id="KW-0812">Transmembrane</keyword>
<gene>
    <name evidence="2" type="ORF">DGMP_39390</name>
</gene>
<dbReference type="KEGG" id="dbk:DGMP_39390"/>
<dbReference type="Proteomes" id="UP000826725">
    <property type="component" value="Chromosome"/>
</dbReference>
<organism evidence="2 3">
    <name type="scientific">Desulfomarina profundi</name>
    <dbReference type="NCBI Taxonomy" id="2772557"/>
    <lineage>
        <taxon>Bacteria</taxon>
        <taxon>Pseudomonadati</taxon>
        <taxon>Thermodesulfobacteriota</taxon>
        <taxon>Desulfobulbia</taxon>
        <taxon>Desulfobulbales</taxon>
        <taxon>Desulfobulbaceae</taxon>
        <taxon>Desulfomarina</taxon>
    </lineage>
</organism>
<name>A0A8D5JTJ3_9BACT</name>
<evidence type="ECO:0008006" key="4">
    <source>
        <dbReference type="Google" id="ProtNLM"/>
    </source>
</evidence>
<reference evidence="2" key="1">
    <citation type="submission" date="2020-09" db="EMBL/GenBank/DDBJ databases">
        <title>Desulfogranum mesoprofundum gen. nov., sp. nov., a novel mesophilic, sulfate-reducing chemolithoautotroph isolated from a deep-sea hydrothermal vent chimney in the Suiyo Seamount.</title>
        <authorList>
            <person name="Hashimoto Y."/>
            <person name="Nakagawa S."/>
        </authorList>
    </citation>
    <scope>NUCLEOTIDE SEQUENCE</scope>
    <source>
        <strain evidence="2">KT2</strain>
    </source>
</reference>
<proteinExistence type="predicted"/>
<evidence type="ECO:0000313" key="2">
    <source>
        <dbReference type="EMBL" id="BCL63246.1"/>
    </source>
</evidence>
<keyword evidence="3" id="KW-1185">Reference proteome</keyword>
<accession>A0A8D5JTJ3</accession>
<feature type="transmembrane region" description="Helical" evidence="1">
    <location>
        <begin position="82"/>
        <end position="99"/>
    </location>
</feature>
<dbReference type="AlphaFoldDB" id="A0A8D5JTJ3"/>
<feature type="transmembrane region" description="Helical" evidence="1">
    <location>
        <begin position="53"/>
        <end position="75"/>
    </location>
</feature>
<keyword evidence="1" id="KW-1133">Transmembrane helix</keyword>
<dbReference type="EMBL" id="AP024086">
    <property type="protein sequence ID" value="BCL63246.1"/>
    <property type="molecule type" value="Genomic_DNA"/>
</dbReference>
<dbReference type="RefSeq" id="WP_228855519.1">
    <property type="nucleotide sequence ID" value="NZ_AP024086.1"/>
</dbReference>
<keyword evidence="1" id="KW-0472">Membrane</keyword>
<sequence length="102" mass="10836">MENNKTVFLAIFAAALVTYLLRASGLILADYFPKKGKFKKFMDALPGTILLSLIVPAAISAGWSGLVATACTALCSLRTGNVFVSMVLGVALVAVGRWWQGQ</sequence>
<protein>
    <recommendedName>
        <fullName evidence="4">Branched-chain amino acid ABC transporter</fullName>
    </recommendedName>
</protein>